<evidence type="ECO:0000313" key="3">
    <source>
        <dbReference type="Proteomes" id="UP000054771"/>
    </source>
</evidence>
<organism evidence="2 3">
    <name type="scientific">Aspergillus calidoustus</name>
    <dbReference type="NCBI Taxonomy" id="454130"/>
    <lineage>
        <taxon>Eukaryota</taxon>
        <taxon>Fungi</taxon>
        <taxon>Dikarya</taxon>
        <taxon>Ascomycota</taxon>
        <taxon>Pezizomycotina</taxon>
        <taxon>Eurotiomycetes</taxon>
        <taxon>Eurotiomycetidae</taxon>
        <taxon>Eurotiales</taxon>
        <taxon>Aspergillaceae</taxon>
        <taxon>Aspergillus</taxon>
        <taxon>Aspergillus subgen. Nidulantes</taxon>
    </lineage>
</organism>
<feature type="region of interest" description="Disordered" evidence="1">
    <location>
        <begin position="96"/>
        <end position="117"/>
    </location>
</feature>
<accession>A0A0U5GAN2</accession>
<name>A0A0U5GAN2_ASPCI</name>
<dbReference type="OrthoDB" id="2992173at2759"/>
<dbReference type="Proteomes" id="UP000054771">
    <property type="component" value="Unassembled WGS sequence"/>
</dbReference>
<dbReference type="OMA" id="YLHWILP"/>
<protein>
    <submittedName>
        <fullName evidence="2">Uncharacterized protein</fullName>
    </submittedName>
</protein>
<keyword evidence="3" id="KW-1185">Reference proteome</keyword>
<evidence type="ECO:0000256" key="1">
    <source>
        <dbReference type="SAM" id="MobiDB-lite"/>
    </source>
</evidence>
<dbReference type="STRING" id="454130.A0A0U5GAN2"/>
<dbReference type="EMBL" id="CDMC01000013">
    <property type="protein sequence ID" value="CEL09330.1"/>
    <property type="molecule type" value="Genomic_DNA"/>
</dbReference>
<proteinExistence type="predicted"/>
<gene>
    <name evidence="2" type="ORF">ASPCAL12468</name>
</gene>
<sequence length="1401" mass="155697">MAVAMPLKVDAFIFNAAVCNGEGHKARISPITQPNYTFLRMEEYMALSDLLPHTDLYNASPSTRNSRYTDLGTGEPRTSRQGVYLHWILPRAYRSGEASDPGGSVPPVHPGAGKDRFRLEEDNSAPSFPPVPNRWLVIRKIERGNATVLPQEASIPEVAAWVIESDRMRRIDELAADLDLQVDVAPFINAVASEDPGSIPMKEQAEVFIGRCTPVGKWDKDDVGNTVELTVASSSNQLFPDSQYHCGNVFSMLDTFAYEENDVTKHLTSVRAHYYVVGWHTDESKDILAKKPTGPAPWTRGTALEAHRLSLPPLPEPLPDTIRKWLDNQTSTRSVCHGAIYDVDWNVERPPPTIPADECGKKLGDRMAVAVGTTPMETLLTFAGVHQDPGTLPNDIHGLRKYLRSEDETLDSQEAAADELQGDNFMHLDGGTYHTFADQKEAQPAQRPPEEVEKCLKTLNAAQRLQDAVSRRLQQLQWEMFATWWKYISDVDNEDHSRDPIYETAVGNIKKSLVRLNGARGVLNDRIKDTVEDIHKLGSIEPKAAAMPEFGQHRDPTLLIAGVQAGWPRDFQQKLQVRLESQFVTEEHAPAVDAATVGLIKEIVPEGLIPTLTALVQEFLILQHQPVPKTPDAGQILPLYHDATYPGQDIDPTANPCRDRWAGRQPWFPLYVEWEGEYTDISFKHWQLSQKESNAEPLTQYTQYVVTSDVSKESPDGHHKVFDDTRLLSGRNLILPQPSFTLRAHVRRLLDTIPADDLRRDLPDDRREVIETNIDRFAFLSAPLAGFTEHLLTLGTGNHVKPLVRQPGKKPIPLKDALAAANHIRLDSTDLAWIDAASDPTPYGANMSLVGHGTYSAFKPVTHGQFRFTRLNVIDKFGQAISAIKPSPQLDRPPPLFPCVGDYYAPQTLAGQQQPNVIDPGRAVERGDCEFIQLPPSINQPVRLNVAFLAPEHAGVPPADDVPDKSYWRPVTDWESPIWGWVMVNYANRSLQLFLPDGTFYREVRVTQGSVKTAVAWLPFRPEGAAKPDNVQLEELLRLLTDEDQTYLLEFIDMIDAALRDTSAPPATYGAFQNALTGRPLALVSTGWSLEVSQKPRQNQSTLADQQGLPGPNLLQDYAFPMRLGNASRRTDGLVCYFLRRERHSGRSGDDFDLTKIYTYSSSQKEESGKKGESGDKGTVNADKLKFLHPIQSATLPTLKPYWDDPEKYVSDAGGAAGSQADHTRYEASRNKHWEPIAALIDPFLPVHAYTGILPTQALRLPNWTWESSLKRIVTFFHVGPLLVTENVPNFHAGHELTQEKWEEARGKPSAKPEAGYQVQLPALAVADWAWLQPYAVEEKKGALQDAAGEVETVKKFMLLGIGQSAVAAAGSGPPAGMNGGVCTAIEGYLQMTRPMEDEGK</sequence>
<reference evidence="3" key="1">
    <citation type="journal article" date="2016" name="Genome Announc.">
        <title>Draft genome sequences of fungus Aspergillus calidoustus.</title>
        <authorList>
            <person name="Horn F."/>
            <person name="Linde J."/>
            <person name="Mattern D.J."/>
            <person name="Walther G."/>
            <person name="Guthke R."/>
            <person name="Scherlach K."/>
            <person name="Martin K."/>
            <person name="Brakhage A.A."/>
            <person name="Petzke L."/>
            <person name="Valiante V."/>
        </authorList>
    </citation>
    <scope>NUCLEOTIDE SEQUENCE [LARGE SCALE GENOMIC DNA]</scope>
    <source>
        <strain evidence="3">SF006504</strain>
    </source>
</reference>
<evidence type="ECO:0000313" key="2">
    <source>
        <dbReference type="EMBL" id="CEL09330.1"/>
    </source>
</evidence>